<dbReference type="Gene3D" id="3.40.1050.10">
    <property type="entry name" value="Carbonic anhydrase"/>
    <property type="match status" value="1"/>
</dbReference>
<evidence type="ECO:0000256" key="7">
    <source>
        <dbReference type="PIRSR" id="PIRSR601765-1"/>
    </source>
</evidence>
<dbReference type="GO" id="GO:0004089">
    <property type="term" value="F:carbonate dehydratase activity"/>
    <property type="evidence" value="ECO:0007669"/>
    <property type="project" value="UniProtKB-UniRule"/>
</dbReference>
<feature type="binding site" evidence="7">
    <location>
        <position position="49"/>
    </location>
    <ligand>
        <name>Zn(2+)</name>
        <dbReference type="ChEBI" id="CHEBI:29105"/>
    </ligand>
</feature>
<protein>
    <recommendedName>
        <fullName evidence="2 8">Carbonic anhydrase</fullName>
        <ecNumber evidence="2 8">4.2.1.1</ecNumber>
    </recommendedName>
    <alternativeName>
        <fullName evidence="8">Carbonate dehydratase</fullName>
    </alternativeName>
</protein>
<gene>
    <name evidence="9" type="ORF">CCR87_04525</name>
</gene>
<dbReference type="EC" id="4.2.1.1" evidence="2 8"/>
<reference evidence="9" key="2">
    <citation type="journal article" date="2020" name="Microorganisms">
        <title>Osmotic Adaptation and Compatible Solute Biosynthesis of Phototrophic Bacteria as Revealed from Genome Analyses.</title>
        <authorList>
            <person name="Imhoff J.F."/>
            <person name="Rahn T."/>
            <person name="Kunzel S."/>
            <person name="Keller A."/>
            <person name="Neulinger S.C."/>
        </authorList>
    </citation>
    <scope>NUCLEOTIDE SEQUENCE</scope>
    <source>
        <strain evidence="9">LMG 28126</strain>
    </source>
</reference>
<dbReference type="InterPro" id="IPR015892">
    <property type="entry name" value="Carbonic_anhydrase_CS"/>
</dbReference>
<feature type="binding site" evidence="7">
    <location>
        <position position="47"/>
    </location>
    <ligand>
        <name>Zn(2+)</name>
        <dbReference type="ChEBI" id="CHEBI:29105"/>
    </ligand>
</feature>
<dbReference type="AlphaFoldDB" id="A0A934TJI4"/>
<evidence type="ECO:0000256" key="4">
    <source>
        <dbReference type="ARBA" id="ARBA00022833"/>
    </source>
</evidence>
<dbReference type="InterPro" id="IPR001765">
    <property type="entry name" value="Carbonic_anhydrase"/>
</dbReference>
<dbReference type="SMART" id="SM00947">
    <property type="entry name" value="Pro_CA"/>
    <property type="match status" value="1"/>
</dbReference>
<comment type="function">
    <text evidence="8">Reversible hydration of carbon dioxide.</text>
</comment>
<dbReference type="InterPro" id="IPR036874">
    <property type="entry name" value="Carbonic_anhydrase_sf"/>
</dbReference>
<comment type="cofactor">
    <cofactor evidence="7">
        <name>Zn(2+)</name>
        <dbReference type="ChEBI" id="CHEBI:29105"/>
    </cofactor>
    <text evidence="7">Binds 1 zinc ion per subunit.</text>
</comment>
<comment type="similarity">
    <text evidence="1 8">Belongs to the beta-class carbonic anhydrase family.</text>
</comment>
<organism evidence="9 10">
    <name type="scientific">Rhodobaculum claviforme</name>
    <dbReference type="NCBI Taxonomy" id="1549854"/>
    <lineage>
        <taxon>Bacteria</taxon>
        <taxon>Pseudomonadati</taxon>
        <taxon>Pseudomonadota</taxon>
        <taxon>Alphaproteobacteria</taxon>
        <taxon>Rhodobacterales</taxon>
        <taxon>Paracoccaceae</taxon>
        <taxon>Rhodobaculum</taxon>
    </lineage>
</organism>
<sequence length="215" mass="23392">MRQASPLPSDLVARYRDWRATRYEEKRGRYAQLASEGQRPHAMVISCCDSRVTLPEMFGADPGEFFVHRNIASIVPPHDPGAQRHCTSAAVEYAVSVLQVPHVLVIGHSGCGGVQGCHDMCAGLAPALEAEGSMVGRWLDVLRPVYARTIDVDPALRLGAMERAGVLISLENLLSYRFVQAPVAAGRLRLHGLWTDIASGVLEEYDATSGTFVPL</sequence>
<reference evidence="9" key="1">
    <citation type="submission" date="2017-05" db="EMBL/GenBank/DDBJ databases">
        <authorList>
            <person name="Imhoff J.F."/>
            <person name="Rahn T."/>
            <person name="Kuenzel S."/>
            <person name="Neulinger S.C."/>
        </authorList>
    </citation>
    <scope>NUCLEOTIDE SEQUENCE</scope>
    <source>
        <strain evidence="9">LMG 28126</strain>
    </source>
</reference>
<name>A0A934TJI4_9RHOB</name>
<feature type="binding site" evidence="7">
    <location>
        <position position="111"/>
    </location>
    <ligand>
        <name>Zn(2+)</name>
        <dbReference type="ChEBI" id="CHEBI:29105"/>
    </ligand>
</feature>
<evidence type="ECO:0000256" key="8">
    <source>
        <dbReference type="RuleBase" id="RU003956"/>
    </source>
</evidence>
<dbReference type="GO" id="GO:0015976">
    <property type="term" value="P:carbon utilization"/>
    <property type="evidence" value="ECO:0007669"/>
    <property type="project" value="InterPro"/>
</dbReference>
<evidence type="ECO:0000313" key="10">
    <source>
        <dbReference type="Proteomes" id="UP000706333"/>
    </source>
</evidence>
<dbReference type="GO" id="GO:0008270">
    <property type="term" value="F:zinc ion binding"/>
    <property type="evidence" value="ECO:0007669"/>
    <property type="project" value="UniProtKB-UniRule"/>
</dbReference>
<keyword evidence="10" id="KW-1185">Reference proteome</keyword>
<dbReference type="EMBL" id="NHSD01000143">
    <property type="protein sequence ID" value="MBK5926621.1"/>
    <property type="molecule type" value="Genomic_DNA"/>
</dbReference>
<comment type="caution">
    <text evidence="9">The sequence shown here is derived from an EMBL/GenBank/DDBJ whole genome shotgun (WGS) entry which is preliminary data.</text>
</comment>
<proteinExistence type="inferred from homology"/>
<dbReference type="PANTHER" id="PTHR11002:SF76">
    <property type="entry name" value="CARBONIC ANHYDRASE"/>
    <property type="match status" value="1"/>
</dbReference>
<comment type="catalytic activity">
    <reaction evidence="6 8">
        <text>hydrogencarbonate + H(+) = CO2 + H2O</text>
        <dbReference type="Rhea" id="RHEA:10748"/>
        <dbReference type="ChEBI" id="CHEBI:15377"/>
        <dbReference type="ChEBI" id="CHEBI:15378"/>
        <dbReference type="ChEBI" id="CHEBI:16526"/>
        <dbReference type="ChEBI" id="CHEBI:17544"/>
        <dbReference type="EC" id="4.2.1.1"/>
    </reaction>
</comment>
<evidence type="ECO:0000256" key="1">
    <source>
        <dbReference type="ARBA" id="ARBA00006217"/>
    </source>
</evidence>
<dbReference type="Proteomes" id="UP000706333">
    <property type="component" value="Unassembled WGS sequence"/>
</dbReference>
<feature type="binding site" evidence="7">
    <location>
        <position position="108"/>
    </location>
    <ligand>
        <name>Zn(2+)</name>
        <dbReference type="ChEBI" id="CHEBI:29105"/>
    </ligand>
</feature>
<evidence type="ECO:0000256" key="2">
    <source>
        <dbReference type="ARBA" id="ARBA00012925"/>
    </source>
</evidence>
<keyword evidence="3 7" id="KW-0479">Metal-binding</keyword>
<keyword evidence="5 8" id="KW-0456">Lyase</keyword>
<dbReference type="PANTHER" id="PTHR11002">
    <property type="entry name" value="CARBONIC ANHYDRASE"/>
    <property type="match status" value="1"/>
</dbReference>
<dbReference type="Pfam" id="PF00484">
    <property type="entry name" value="Pro_CA"/>
    <property type="match status" value="1"/>
</dbReference>
<evidence type="ECO:0000256" key="6">
    <source>
        <dbReference type="ARBA" id="ARBA00048348"/>
    </source>
</evidence>
<dbReference type="PROSITE" id="PS00705">
    <property type="entry name" value="PROK_CO2_ANHYDRASE_2"/>
    <property type="match status" value="1"/>
</dbReference>
<dbReference type="SUPFAM" id="SSF53056">
    <property type="entry name" value="beta-carbonic anhydrase, cab"/>
    <property type="match status" value="1"/>
</dbReference>
<keyword evidence="4 7" id="KW-0862">Zinc</keyword>
<evidence type="ECO:0000313" key="9">
    <source>
        <dbReference type="EMBL" id="MBK5926621.1"/>
    </source>
</evidence>
<evidence type="ECO:0000256" key="5">
    <source>
        <dbReference type="ARBA" id="ARBA00023239"/>
    </source>
</evidence>
<evidence type="ECO:0000256" key="3">
    <source>
        <dbReference type="ARBA" id="ARBA00022723"/>
    </source>
</evidence>
<accession>A0A934TJI4</accession>